<comment type="caution">
    <text evidence="1">The sequence shown here is derived from an EMBL/GenBank/DDBJ whole genome shotgun (WGS) entry which is preliminary data.</text>
</comment>
<evidence type="ECO:0000313" key="1">
    <source>
        <dbReference type="EMBL" id="TFY82059.1"/>
    </source>
</evidence>
<protein>
    <submittedName>
        <fullName evidence="1">Uncharacterized protein</fullName>
    </submittedName>
</protein>
<dbReference type="OrthoDB" id="3254597at2759"/>
<dbReference type="Proteomes" id="UP000298061">
    <property type="component" value="Unassembled WGS sequence"/>
</dbReference>
<proteinExistence type="predicted"/>
<name>A0A4Z0A804_9AGAM</name>
<dbReference type="AlphaFoldDB" id="A0A4Z0A804"/>
<accession>A0A4Z0A804</accession>
<evidence type="ECO:0000313" key="2">
    <source>
        <dbReference type="Proteomes" id="UP000298061"/>
    </source>
</evidence>
<dbReference type="STRING" id="135208.A0A4Z0A804"/>
<gene>
    <name evidence="1" type="ORF">EWM64_g1950</name>
</gene>
<keyword evidence="2" id="KW-1185">Reference proteome</keyword>
<reference evidence="1 2" key="1">
    <citation type="submission" date="2019-02" db="EMBL/GenBank/DDBJ databases">
        <title>Genome sequencing of the rare red list fungi Hericium alpestre (H. flagellum).</title>
        <authorList>
            <person name="Buettner E."/>
            <person name="Kellner H."/>
        </authorList>
    </citation>
    <scope>NUCLEOTIDE SEQUENCE [LARGE SCALE GENOMIC DNA]</scope>
    <source>
        <strain evidence="1 2">DSM 108284</strain>
    </source>
</reference>
<organism evidence="1 2">
    <name type="scientific">Hericium alpestre</name>
    <dbReference type="NCBI Taxonomy" id="135208"/>
    <lineage>
        <taxon>Eukaryota</taxon>
        <taxon>Fungi</taxon>
        <taxon>Dikarya</taxon>
        <taxon>Basidiomycota</taxon>
        <taxon>Agaricomycotina</taxon>
        <taxon>Agaricomycetes</taxon>
        <taxon>Russulales</taxon>
        <taxon>Hericiaceae</taxon>
        <taxon>Hericium</taxon>
    </lineage>
</organism>
<sequence length="308" mass="34384">MVSSGLDLKTEFSLKPLGSHADSVLLGQRLWDHLVSPTDQRRRISIAITVPQSNSFRLGSAKSFTCWGYRIDESVDGLIIPSEWKELLPSSSKTTCTVQLIDLVCLDDVVVQALSPEAFELAKTQAIFLEDWFCLDRRILRHGSCYIVDTVATNGMTDGRQSAEGEWFKYRIVDMQPATYGYAEKAHTRFLLLPPSEHEHDIDEEDLTRRIPLSEDMTLEEDVEISQDFLAGSLMSCAPIHVSATTSDMHNHTSSTPGPSSSFFPQSFSAVPLVGRVDKALYDYTVFIRTSDLTRVGLLDGDWVSGNR</sequence>
<dbReference type="EMBL" id="SFCI01000146">
    <property type="protein sequence ID" value="TFY82059.1"/>
    <property type="molecule type" value="Genomic_DNA"/>
</dbReference>